<dbReference type="GO" id="GO:0005634">
    <property type="term" value="C:nucleus"/>
    <property type="evidence" value="ECO:0007669"/>
    <property type="project" value="UniProtKB-SubCell"/>
</dbReference>
<dbReference type="GO" id="GO:0005737">
    <property type="term" value="C:cytoplasm"/>
    <property type="evidence" value="ECO:0007669"/>
    <property type="project" value="UniProtKB-SubCell"/>
</dbReference>
<proteinExistence type="inferred from homology"/>
<dbReference type="Pfam" id="PF09811">
    <property type="entry name" value="Yae1_N"/>
    <property type="match status" value="1"/>
</dbReference>
<accession>A0A5C3MV24</accession>
<evidence type="ECO:0000256" key="8">
    <source>
        <dbReference type="SAM" id="MobiDB-lite"/>
    </source>
</evidence>
<keyword evidence="11" id="KW-1185">Reference proteome</keyword>
<evidence type="ECO:0000256" key="3">
    <source>
        <dbReference type="ARBA" id="ARBA00007096"/>
    </source>
</evidence>
<keyword evidence="7" id="KW-0539">Nucleus</keyword>
<evidence type="ECO:0000313" key="11">
    <source>
        <dbReference type="Proteomes" id="UP000305948"/>
    </source>
</evidence>
<organism evidence="10 11">
    <name type="scientific">Heliocybe sulcata</name>
    <dbReference type="NCBI Taxonomy" id="5364"/>
    <lineage>
        <taxon>Eukaryota</taxon>
        <taxon>Fungi</taxon>
        <taxon>Dikarya</taxon>
        <taxon>Basidiomycota</taxon>
        <taxon>Agaricomycotina</taxon>
        <taxon>Agaricomycetes</taxon>
        <taxon>Gloeophyllales</taxon>
        <taxon>Gloeophyllaceae</taxon>
        <taxon>Heliocybe</taxon>
    </lineage>
</organism>
<comment type="subcellular location">
    <subcellularLocation>
        <location evidence="2">Cytoplasm</location>
    </subcellularLocation>
    <subcellularLocation>
        <location evidence="1">Nucleus</location>
    </subcellularLocation>
</comment>
<evidence type="ECO:0000256" key="7">
    <source>
        <dbReference type="ARBA" id="ARBA00023242"/>
    </source>
</evidence>
<dbReference type="InterPro" id="IPR019191">
    <property type="entry name" value="Essential_protein_Yae1_N"/>
</dbReference>
<feature type="domain" description="Essential protein Yae1 N-terminal" evidence="9">
    <location>
        <begin position="43"/>
        <end position="80"/>
    </location>
</feature>
<dbReference type="Proteomes" id="UP000305948">
    <property type="component" value="Unassembled WGS sequence"/>
</dbReference>
<dbReference type="PANTHER" id="PTHR18829:SF0">
    <property type="entry name" value="PROTEIN YAE1 HOMOLOG"/>
    <property type="match status" value="1"/>
</dbReference>
<dbReference type="EMBL" id="ML213518">
    <property type="protein sequence ID" value="TFK48675.1"/>
    <property type="molecule type" value="Genomic_DNA"/>
</dbReference>
<dbReference type="PANTHER" id="PTHR18829">
    <property type="entry name" value="PROTEIN YAE1 HOMOLOG"/>
    <property type="match status" value="1"/>
</dbReference>
<name>A0A5C3MV24_9AGAM</name>
<evidence type="ECO:0000313" key="10">
    <source>
        <dbReference type="EMBL" id="TFK48675.1"/>
    </source>
</evidence>
<evidence type="ECO:0000256" key="5">
    <source>
        <dbReference type="ARBA" id="ARBA00018400"/>
    </source>
</evidence>
<dbReference type="InterPro" id="IPR038881">
    <property type="entry name" value="Yae1-like"/>
</dbReference>
<evidence type="ECO:0000256" key="2">
    <source>
        <dbReference type="ARBA" id="ARBA00004496"/>
    </source>
</evidence>
<feature type="region of interest" description="Disordered" evidence="8">
    <location>
        <begin position="1"/>
        <end position="29"/>
    </location>
</feature>
<evidence type="ECO:0000256" key="6">
    <source>
        <dbReference type="ARBA" id="ARBA00022490"/>
    </source>
</evidence>
<dbReference type="OrthoDB" id="20086at2759"/>
<reference evidence="10 11" key="1">
    <citation type="journal article" date="2019" name="Nat. Ecol. Evol.">
        <title>Megaphylogeny resolves global patterns of mushroom evolution.</title>
        <authorList>
            <person name="Varga T."/>
            <person name="Krizsan K."/>
            <person name="Foldi C."/>
            <person name="Dima B."/>
            <person name="Sanchez-Garcia M."/>
            <person name="Sanchez-Ramirez S."/>
            <person name="Szollosi G.J."/>
            <person name="Szarkandi J.G."/>
            <person name="Papp V."/>
            <person name="Albert L."/>
            <person name="Andreopoulos W."/>
            <person name="Angelini C."/>
            <person name="Antonin V."/>
            <person name="Barry K.W."/>
            <person name="Bougher N.L."/>
            <person name="Buchanan P."/>
            <person name="Buyck B."/>
            <person name="Bense V."/>
            <person name="Catcheside P."/>
            <person name="Chovatia M."/>
            <person name="Cooper J."/>
            <person name="Damon W."/>
            <person name="Desjardin D."/>
            <person name="Finy P."/>
            <person name="Geml J."/>
            <person name="Haridas S."/>
            <person name="Hughes K."/>
            <person name="Justo A."/>
            <person name="Karasinski D."/>
            <person name="Kautmanova I."/>
            <person name="Kiss B."/>
            <person name="Kocsube S."/>
            <person name="Kotiranta H."/>
            <person name="LaButti K.M."/>
            <person name="Lechner B.E."/>
            <person name="Liimatainen K."/>
            <person name="Lipzen A."/>
            <person name="Lukacs Z."/>
            <person name="Mihaltcheva S."/>
            <person name="Morgado L.N."/>
            <person name="Niskanen T."/>
            <person name="Noordeloos M.E."/>
            <person name="Ohm R.A."/>
            <person name="Ortiz-Santana B."/>
            <person name="Ovrebo C."/>
            <person name="Racz N."/>
            <person name="Riley R."/>
            <person name="Savchenko A."/>
            <person name="Shiryaev A."/>
            <person name="Soop K."/>
            <person name="Spirin V."/>
            <person name="Szebenyi C."/>
            <person name="Tomsovsky M."/>
            <person name="Tulloss R.E."/>
            <person name="Uehling J."/>
            <person name="Grigoriev I.V."/>
            <person name="Vagvolgyi C."/>
            <person name="Papp T."/>
            <person name="Martin F.M."/>
            <person name="Miettinen O."/>
            <person name="Hibbett D.S."/>
            <person name="Nagy L.G."/>
        </authorList>
    </citation>
    <scope>NUCLEOTIDE SEQUENCE [LARGE SCALE GENOMIC DNA]</scope>
    <source>
        <strain evidence="10 11">OMC1185</strain>
    </source>
</reference>
<comment type="similarity">
    <text evidence="3">Belongs to the YAE1 family.</text>
</comment>
<evidence type="ECO:0000259" key="9">
    <source>
        <dbReference type="Pfam" id="PF09811"/>
    </source>
</evidence>
<dbReference type="STRING" id="5364.A0A5C3MV24"/>
<dbReference type="AlphaFoldDB" id="A0A5C3MV24"/>
<feature type="compositionally biased region" description="Acidic residues" evidence="8">
    <location>
        <begin position="11"/>
        <end position="21"/>
    </location>
</feature>
<keyword evidence="6" id="KW-0963">Cytoplasm</keyword>
<evidence type="ECO:0000256" key="4">
    <source>
        <dbReference type="ARBA" id="ARBA00017286"/>
    </source>
</evidence>
<gene>
    <name evidence="10" type="ORF">OE88DRAFT_1663737</name>
</gene>
<evidence type="ECO:0000256" key="1">
    <source>
        <dbReference type="ARBA" id="ARBA00004123"/>
    </source>
</evidence>
<sequence length="199" mass="21446">MAYQFTTTADIDSESPWDESPSDSKHNEDAQWTRLENEFTTAGYREGITAGKEAALQQGFDAGFAHIVPLGRSIGMLRGLSSALLAFLADQPELLDEAKAISTQLARIRFSDVNPRDEEAEQHALEHLADGEDGVETEMQGGEGGAERRGMEALEDMMAGMGGGGDSAGRPTVEDVARLRERLERLARGMGLDGAVDMS</sequence>
<protein>
    <recommendedName>
        <fullName evidence="5">Protein YAE1</fullName>
    </recommendedName>
    <alternativeName>
        <fullName evidence="4">Protein yae1</fullName>
    </alternativeName>
</protein>